<comment type="caution">
    <text evidence="2">The sequence shown here is derived from an EMBL/GenBank/DDBJ whole genome shotgun (WGS) entry which is preliminary data.</text>
</comment>
<accession>A0ABU0BXH4</accession>
<reference evidence="2 3" key="1">
    <citation type="submission" date="2023-07" db="EMBL/GenBank/DDBJ databases">
        <title>Genomic Encyclopedia of Type Strains, Phase IV (KMG-IV): sequencing the most valuable type-strain genomes for metagenomic binning, comparative biology and taxonomic classification.</title>
        <authorList>
            <person name="Goeker M."/>
        </authorList>
    </citation>
    <scope>NUCLEOTIDE SEQUENCE [LARGE SCALE GENOMIC DNA]</scope>
    <source>
        <strain evidence="2 3">DSM 1112</strain>
    </source>
</reference>
<name>A0ABU0BXH4_9HYPH</name>
<gene>
    <name evidence="2" type="ORF">QO002_005160</name>
</gene>
<dbReference type="Proteomes" id="UP001230207">
    <property type="component" value="Unassembled WGS sequence"/>
</dbReference>
<feature type="region of interest" description="Disordered" evidence="1">
    <location>
        <begin position="30"/>
        <end position="49"/>
    </location>
</feature>
<organism evidence="2 3">
    <name type="scientific">Pararhizobium capsulatum DSM 1112</name>
    <dbReference type="NCBI Taxonomy" id="1121113"/>
    <lineage>
        <taxon>Bacteria</taxon>
        <taxon>Pseudomonadati</taxon>
        <taxon>Pseudomonadota</taxon>
        <taxon>Alphaproteobacteria</taxon>
        <taxon>Hyphomicrobiales</taxon>
        <taxon>Rhizobiaceae</taxon>
        <taxon>Rhizobium/Agrobacterium group</taxon>
        <taxon>Pararhizobium</taxon>
    </lineage>
</organism>
<keyword evidence="3" id="KW-1185">Reference proteome</keyword>
<evidence type="ECO:0000256" key="1">
    <source>
        <dbReference type="SAM" id="MobiDB-lite"/>
    </source>
</evidence>
<dbReference type="EMBL" id="JAUSVF010000003">
    <property type="protein sequence ID" value="MDQ0322954.1"/>
    <property type="molecule type" value="Genomic_DNA"/>
</dbReference>
<proteinExistence type="predicted"/>
<evidence type="ECO:0000313" key="3">
    <source>
        <dbReference type="Proteomes" id="UP001230207"/>
    </source>
</evidence>
<protein>
    <submittedName>
        <fullName evidence="2">Uncharacterized protein</fullName>
    </submittedName>
</protein>
<sequence>MAIDAELVQVEDLVFRNFGATRDVIFSSRPYEEPVGNDADNGDCKPGNDAPAGIARVRFEVSGTLHNSRRQQSGDSTHFRFRMGCTSV</sequence>
<evidence type="ECO:0000313" key="2">
    <source>
        <dbReference type="EMBL" id="MDQ0322954.1"/>
    </source>
</evidence>